<dbReference type="eggNOG" id="COG0451">
    <property type="taxonomic scope" value="Bacteria"/>
</dbReference>
<proteinExistence type="predicted"/>
<dbReference type="Proteomes" id="UP000001596">
    <property type="component" value="Chromosome 1"/>
</dbReference>
<evidence type="ECO:0000313" key="2">
    <source>
        <dbReference type="EMBL" id="ACM37255.1"/>
    </source>
</evidence>
<dbReference type="SUPFAM" id="SSF51735">
    <property type="entry name" value="NAD(P)-binding Rossmann-fold domains"/>
    <property type="match status" value="1"/>
</dbReference>
<accession>B9JZ09</accession>
<dbReference type="KEGG" id="avi:Avi_3144"/>
<dbReference type="InterPro" id="IPR001509">
    <property type="entry name" value="Epimerase_deHydtase"/>
</dbReference>
<gene>
    <name evidence="2" type="ordered locus">Avi_3144</name>
</gene>
<sequence length="370" mass="40524">MIGNRNSTSLEIAMTEIDDITGFIPQPGPIALVLGATGGVGGAVARALAGRGYHVRALHRDAARMAAKQKERQPALEPVLEWVQGDAMNRDDVIYAAKDASVILHGVNPPGYRNWGTLVLPMIDNTIAAARASGACILMPGTIYNYGPDAFPLLNEESPQHPRTVKGEIRVELERRLEQAAGEGVRVILVRAGDFFGPEAGNNWFAQGLITPGKPVTQVNLPGKPGVSHSWAYLPDVAETFIRLLERVPDMPAFARFHMQGHVDTDGYAMAQAIQRVSGSDSVRFKRFAWWMVPLLSPILPVFRELLEMRYLWREPIALDNRRLVEVLGEEPRTRLDVAVATTLKSLKCLQTSAVHPDGSRSMASETAPQ</sequence>
<dbReference type="HOGENOM" id="CLU_049717_0_0_5"/>
<evidence type="ECO:0000313" key="3">
    <source>
        <dbReference type="Proteomes" id="UP000001596"/>
    </source>
</evidence>
<feature type="domain" description="NAD-dependent epimerase/dehydratase" evidence="1">
    <location>
        <begin position="31"/>
        <end position="248"/>
    </location>
</feature>
<dbReference type="Gene3D" id="3.40.50.720">
    <property type="entry name" value="NAD(P)-binding Rossmann-like Domain"/>
    <property type="match status" value="1"/>
</dbReference>
<dbReference type="DNASU" id="7388097"/>
<dbReference type="GO" id="GO:0004029">
    <property type="term" value="F:aldehyde dehydrogenase (NAD+) activity"/>
    <property type="evidence" value="ECO:0007669"/>
    <property type="project" value="TreeGrafter"/>
</dbReference>
<keyword evidence="3" id="KW-1185">Reference proteome</keyword>
<protein>
    <recommendedName>
        <fullName evidence="1">NAD-dependent epimerase/dehydratase domain-containing protein</fullName>
    </recommendedName>
</protein>
<organism evidence="2 3">
    <name type="scientific">Allorhizobium ampelinum (strain ATCC BAA-846 / DSM 112012 / S4)</name>
    <name type="common">Agrobacterium vitis (strain S4)</name>
    <dbReference type="NCBI Taxonomy" id="311402"/>
    <lineage>
        <taxon>Bacteria</taxon>
        <taxon>Pseudomonadati</taxon>
        <taxon>Pseudomonadota</taxon>
        <taxon>Alphaproteobacteria</taxon>
        <taxon>Hyphomicrobiales</taxon>
        <taxon>Rhizobiaceae</taxon>
        <taxon>Rhizobium/Agrobacterium group</taxon>
        <taxon>Allorhizobium</taxon>
        <taxon>Allorhizobium ampelinum</taxon>
    </lineage>
</organism>
<dbReference type="SMR" id="B9JZ09"/>
<dbReference type="PANTHER" id="PTHR48079">
    <property type="entry name" value="PROTEIN YEEZ"/>
    <property type="match status" value="1"/>
</dbReference>
<dbReference type="GO" id="GO:0005737">
    <property type="term" value="C:cytoplasm"/>
    <property type="evidence" value="ECO:0007669"/>
    <property type="project" value="TreeGrafter"/>
</dbReference>
<reference evidence="2 3" key="1">
    <citation type="journal article" date="2009" name="J. Bacteriol.">
        <title>Genome sequences of three Agrobacterium biovars help elucidate the evolution of multichromosome genomes in bacteria.</title>
        <authorList>
            <person name="Slater S.C."/>
            <person name="Goldman B.S."/>
            <person name="Goodner B."/>
            <person name="Setubal J.C."/>
            <person name="Farrand S.K."/>
            <person name="Nester E.W."/>
            <person name="Burr T.J."/>
            <person name="Banta L."/>
            <person name="Dickerman A.W."/>
            <person name="Paulsen I."/>
            <person name="Otten L."/>
            <person name="Suen G."/>
            <person name="Welch R."/>
            <person name="Almeida N.F."/>
            <person name="Arnold F."/>
            <person name="Burton O.T."/>
            <person name="Du Z."/>
            <person name="Ewing A."/>
            <person name="Godsy E."/>
            <person name="Heisel S."/>
            <person name="Houmiel K.L."/>
            <person name="Jhaveri J."/>
            <person name="Lu J."/>
            <person name="Miller N.M."/>
            <person name="Norton S."/>
            <person name="Chen Q."/>
            <person name="Phoolcharoen W."/>
            <person name="Ohlin V."/>
            <person name="Ondrusek D."/>
            <person name="Pride N."/>
            <person name="Stricklin S.L."/>
            <person name="Sun J."/>
            <person name="Wheeler C."/>
            <person name="Wilson L."/>
            <person name="Zhu H."/>
            <person name="Wood D.W."/>
        </authorList>
    </citation>
    <scope>NUCLEOTIDE SEQUENCE [LARGE SCALE GENOMIC DNA]</scope>
    <source>
        <strain evidence="3">S4 / ATCC BAA-846</strain>
    </source>
</reference>
<dbReference type="InterPro" id="IPR051783">
    <property type="entry name" value="NAD(P)-dependent_oxidoreduct"/>
</dbReference>
<dbReference type="PANTHER" id="PTHR48079:SF6">
    <property type="entry name" value="NAD(P)-BINDING DOMAIN-CONTAINING PROTEIN-RELATED"/>
    <property type="match status" value="1"/>
</dbReference>
<dbReference type="EMBL" id="CP000633">
    <property type="protein sequence ID" value="ACM37255.1"/>
    <property type="molecule type" value="Genomic_DNA"/>
</dbReference>
<dbReference type="STRING" id="311402.Avi_3144"/>
<name>B9JZ09_ALLAM</name>
<dbReference type="Pfam" id="PF01370">
    <property type="entry name" value="Epimerase"/>
    <property type="match status" value="1"/>
</dbReference>
<evidence type="ECO:0000259" key="1">
    <source>
        <dbReference type="Pfam" id="PF01370"/>
    </source>
</evidence>
<dbReference type="AlphaFoldDB" id="B9JZ09"/>
<dbReference type="InterPro" id="IPR036291">
    <property type="entry name" value="NAD(P)-bd_dom_sf"/>
</dbReference>